<accession>A0AAV3RPJ1</accession>
<feature type="compositionally biased region" description="Low complexity" evidence="1">
    <location>
        <begin position="78"/>
        <end position="89"/>
    </location>
</feature>
<dbReference type="AlphaFoldDB" id="A0AAV3RPJ1"/>
<dbReference type="EMBL" id="BAABME010043807">
    <property type="protein sequence ID" value="GAA0176247.1"/>
    <property type="molecule type" value="Genomic_DNA"/>
</dbReference>
<feature type="compositionally biased region" description="Polar residues" evidence="1">
    <location>
        <begin position="159"/>
        <end position="170"/>
    </location>
</feature>
<sequence length="197" mass="21141">MLASNILPPLFWTGGPGWCWLGNSPDSFLGPLSSTGPPNHGLIHVSTWEFSTSSKEDGVSPCQSSAVPVPEESYKGLLSSYEEASGSSSPPDELEGEGVMQHRLKNLVGDHTTLLEKYTTSVRRTKAVRAVLEGVQAEKDSTVKERERLRAGRDEMLQNPRSLAGQTNRKPASGADHGGHFGRHPDHRGTGGTGAEL</sequence>
<proteinExistence type="predicted"/>
<protein>
    <submittedName>
        <fullName evidence="2">Uncharacterized protein</fullName>
    </submittedName>
</protein>
<keyword evidence="3" id="KW-1185">Reference proteome</keyword>
<feature type="compositionally biased region" description="Basic and acidic residues" evidence="1">
    <location>
        <begin position="177"/>
        <end position="189"/>
    </location>
</feature>
<evidence type="ECO:0000313" key="2">
    <source>
        <dbReference type="EMBL" id="GAA0176247.1"/>
    </source>
</evidence>
<feature type="region of interest" description="Disordered" evidence="1">
    <location>
        <begin position="78"/>
        <end position="97"/>
    </location>
</feature>
<name>A0AAV3RPJ1_LITER</name>
<comment type="caution">
    <text evidence="2">The sequence shown here is derived from an EMBL/GenBank/DDBJ whole genome shotgun (WGS) entry which is preliminary data.</text>
</comment>
<organism evidence="2 3">
    <name type="scientific">Lithospermum erythrorhizon</name>
    <name type="common">Purple gromwell</name>
    <name type="synonym">Lithospermum officinale var. erythrorhizon</name>
    <dbReference type="NCBI Taxonomy" id="34254"/>
    <lineage>
        <taxon>Eukaryota</taxon>
        <taxon>Viridiplantae</taxon>
        <taxon>Streptophyta</taxon>
        <taxon>Embryophyta</taxon>
        <taxon>Tracheophyta</taxon>
        <taxon>Spermatophyta</taxon>
        <taxon>Magnoliopsida</taxon>
        <taxon>eudicotyledons</taxon>
        <taxon>Gunneridae</taxon>
        <taxon>Pentapetalae</taxon>
        <taxon>asterids</taxon>
        <taxon>lamiids</taxon>
        <taxon>Boraginales</taxon>
        <taxon>Boraginaceae</taxon>
        <taxon>Boraginoideae</taxon>
        <taxon>Lithospermeae</taxon>
        <taxon>Lithospermum</taxon>
    </lineage>
</organism>
<evidence type="ECO:0000256" key="1">
    <source>
        <dbReference type="SAM" id="MobiDB-lite"/>
    </source>
</evidence>
<evidence type="ECO:0000313" key="3">
    <source>
        <dbReference type="Proteomes" id="UP001454036"/>
    </source>
</evidence>
<dbReference type="Proteomes" id="UP001454036">
    <property type="component" value="Unassembled WGS sequence"/>
</dbReference>
<reference evidence="2 3" key="1">
    <citation type="submission" date="2024-01" db="EMBL/GenBank/DDBJ databases">
        <title>The complete chloroplast genome sequence of Lithospermum erythrorhizon: insights into the phylogenetic relationship among Boraginaceae species and the maternal lineages of purple gromwells.</title>
        <authorList>
            <person name="Okada T."/>
            <person name="Watanabe K."/>
        </authorList>
    </citation>
    <scope>NUCLEOTIDE SEQUENCE [LARGE SCALE GENOMIC DNA]</scope>
</reference>
<feature type="region of interest" description="Disordered" evidence="1">
    <location>
        <begin position="139"/>
        <end position="197"/>
    </location>
</feature>
<gene>
    <name evidence="2" type="ORF">LIER_44012</name>
</gene>
<feature type="compositionally biased region" description="Basic and acidic residues" evidence="1">
    <location>
        <begin position="139"/>
        <end position="156"/>
    </location>
</feature>